<name>W0LE95_9GAMM</name>
<reference evidence="1 2" key="2">
    <citation type="submission" date="2015-03" db="EMBL/GenBank/DDBJ databases">
        <authorList>
            <person name="Chan K.-G."/>
        </authorList>
    </citation>
    <scope>NUCLEOTIDE SEQUENCE [LARGE SCALE GENOMIC DNA]</scope>
    <source>
        <strain evidence="1 2">RB-25</strain>
    </source>
</reference>
<dbReference type="EMBL" id="CP007044">
    <property type="protein sequence ID" value="AHG22183.1"/>
    <property type="molecule type" value="Genomic_DNA"/>
</dbReference>
<proteinExistence type="predicted"/>
<dbReference type="RefSeq" id="WP_024910293.1">
    <property type="nucleotide sequence ID" value="NZ_CP007044.2"/>
</dbReference>
<dbReference type="PATRIC" id="fig|1441930.4.peg.4576"/>
<sequence length="180" mass="19829">MTNKITLAITGVLAVVILALGAAAFYFHGESVDRARELRQAKIDVDIANANNAMQALQFQRANEISAAAGQYVVTIQAKSEERQNENRKALKNEECADRYIPDSTAQRLLQYADGLRAVAMRDSGQPDSAAAGARTTGRLTYRQAVLWIDPLLTVLDRANNDRAAIRQLPHQQPTQQEKP</sequence>
<dbReference type="KEGG" id="sfo:Z042_23140"/>
<evidence type="ECO:0000313" key="1">
    <source>
        <dbReference type="EMBL" id="AHG22183.1"/>
    </source>
</evidence>
<reference evidence="1 2" key="1">
    <citation type="submission" date="2014-01" db="EMBL/GenBank/DDBJ databases">
        <title>Isolation of Serratia multitudinisentens RB-25 from Ex-Landfill site.</title>
        <authorList>
            <person name="Robson E.H.J."/>
        </authorList>
    </citation>
    <scope>NUCLEOTIDE SEQUENCE [LARGE SCALE GENOMIC DNA]</scope>
    <source>
        <strain evidence="1 2">RB-25</strain>
    </source>
</reference>
<accession>W0LE95</accession>
<dbReference type="STRING" id="1441930.Z042_23140"/>
<keyword evidence="2" id="KW-1185">Reference proteome</keyword>
<gene>
    <name evidence="1" type="ORF">Z042_23140</name>
</gene>
<organism evidence="1 2">
    <name type="scientific">Chania multitudinisentens RB-25</name>
    <dbReference type="NCBI Taxonomy" id="1441930"/>
    <lineage>
        <taxon>Bacteria</taxon>
        <taxon>Pseudomonadati</taxon>
        <taxon>Pseudomonadota</taxon>
        <taxon>Gammaproteobacteria</taxon>
        <taxon>Enterobacterales</taxon>
        <taxon>Yersiniaceae</taxon>
        <taxon>Chania</taxon>
    </lineage>
</organism>
<evidence type="ECO:0000313" key="2">
    <source>
        <dbReference type="Proteomes" id="UP000019030"/>
    </source>
</evidence>
<dbReference type="Proteomes" id="UP000019030">
    <property type="component" value="Chromosome"/>
</dbReference>
<dbReference type="AlphaFoldDB" id="W0LE95"/>
<dbReference type="OrthoDB" id="6594862at2"/>
<dbReference type="HOGENOM" id="CLU_127597_0_0_6"/>
<protein>
    <submittedName>
        <fullName evidence="1">Uncharacterized protein</fullName>
    </submittedName>
</protein>